<dbReference type="Proteomes" id="UP000030655">
    <property type="component" value="Unassembled WGS sequence"/>
</dbReference>
<keyword evidence="1" id="KW-0472">Membrane</keyword>
<protein>
    <submittedName>
        <fullName evidence="2">Uncharacterized protein</fullName>
    </submittedName>
</protein>
<evidence type="ECO:0000256" key="1">
    <source>
        <dbReference type="SAM" id="Phobius"/>
    </source>
</evidence>
<sequence>MKESFKMIFKRRMIYMVTLIVYVLVIFASYKFKLSYLPFIFIVTTIPFYSFSFLIVEILLYGILFLILFLGGGGSLKGFFMKQFDHLKIPLKKVTSCDFMHDKFIYDNDDLYEPHENDLDPRARIKKRVKKYEPKYEDELEDIKHREIKADEFVLKQPFDKTKLGIVDNPDLTPVFAEAFEAVSQAQNKHRTRVRERKIITPEKKYYSQDGKHEYTQEELDLLAYSHPPFVYDPSLPYSEEQQNIEYHKKNQPDYRVDFRYRHLRNNPKVSELLDKDPDFLKKNPQLMYCACIDILYN</sequence>
<reference evidence="2 3" key="2">
    <citation type="submission" date="2014-03" db="EMBL/GenBank/DDBJ databases">
        <title>The Genome Sequence of Anncaliia algerae insect isolate PRA339.</title>
        <authorList>
            <consortium name="The Broad Institute Genome Sequencing Platform"/>
            <consortium name="The Broad Institute Genome Sequencing Center for Infectious Disease"/>
            <person name="Cuomo C."/>
            <person name="Becnel J."/>
            <person name="Sanscrainte N."/>
            <person name="Walker B."/>
            <person name="Young S.K."/>
            <person name="Zeng Q."/>
            <person name="Gargeya S."/>
            <person name="Fitzgerald M."/>
            <person name="Haas B."/>
            <person name="Abouelleil A."/>
            <person name="Alvarado L."/>
            <person name="Arachchi H.M."/>
            <person name="Berlin A.M."/>
            <person name="Chapman S.B."/>
            <person name="Dewar J."/>
            <person name="Goldberg J."/>
            <person name="Griggs A."/>
            <person name="Gujja S."/>
            <person name="Hansen M."/>
            <person name="Howarth C."/>
            <person name="Imamovic A."/>
            <person name="Larimer J."/>
            <person name="McCowan C."/>
            <person name="Murphy C."/>
            <person name="Neiman D."/>
            <person name="Pearson M."/>
            <person name="Priest M."/>
            <person name="Roberts A."/>
            <person name="Saif S."/>
            <person name="Shea T."/>
            <person name="Sisk P."/>
            <person name="Sykes S."/>
            <person name="Wortman J."/>
            <person name="Nusbaum C."/>
            <person name="Birren B."/>
        </authorList>
    </citation>
    <scope>NUCLEOTIDE SEQUENCE [LARGE SCALE GENOMIC DNA]</scope>
    <source>
        <strain evidence="2 3">PRA339</strain>
    </source>
</reference>
<organism evidence="2 3">
    <name type="scientific">Anncaliia algerae PRA339</name>
    <dbReference type="NCBI Taxonomy" id="1288291"/>
    <lineage>
        <taxon>Eukaryota</taxon>
        <taxon>Fungi</taxon>
        <taxon>Fungi incertae sedis</taxon>
        <taxon>Microsporidia</taxon>
        <taxon>Tubulinosematoidea</taxon>
        <taxon>Tubulinosematidae</taxon>
        <taxon>Anncaliia</taxon>
    </lineage>
</organism>
<dbReference type="OrthoDB" id="2188705at2759"/>
<dbReference type="AlphaFoldDB" id="A0A059EWB9"/>
<name>A0A059EWB9_9MICR</name>
<dbReference type="HOGENOM" id="CLU_933746_0_0_1"/>
<dbReference type="VEuPathDB" id="MicrosporidiaDB:H312_03581"/>
<keyword evidence="3" id="KW-1185">Reference proteome</keyword>
<proteinExistence type="predicted"/>
<evidence type="ECO:0000313" key="2">
    <source>
        <dbReference type="EMBL" id="KCZ79034.1"/>
    </source>
</evidence>
<reference evidence="3" key="1">
    <citation type="submission" date="2013-02" db="EMBL/GenBank/DDBJ databases">
        <authorList>
            <consortium name="The Broad Institute Genome Sequencing Platform"/>
            <person name="Cuomo C."/>
            <person name="Becnel J."/>
            <person name="Sanscrainte N."/>
            <person name="Walker B."/>
            <person name="Young S.K."/>
            <person name="Zeng Q."/>
            <person name="Gargeya S."/>
            <person name="Fitzgerald M."/>
            <person name="Haas B."/>
            <person name="Abouelleil A."/>
            <person name="Alvarado L."/>
            <person name="Arachchi H.M."/>
            <person name="Berlin A.M."/>
            <person name="Chapman S.B."/>
            <person name="Dewar J."/>
            <person name="Goldberg J."/>
            <person name="Griggs A."/>
            <person name="Gujja S."/>
            <person name="Hansen M."/>
            <person name="Howarth C."/>
            <person name="Imamovic A."/>
            <person name="Larimer J."/>
            <person name="McCowan C."/>
            <person name="Murphy C."/>
            <person name="Neiman D."/>
            <person name="Pearson M."/>
            <person name="Priest M."/>
            <person name="Roberts A."/>
            <person name="Saif S."/>
            <person name="Shea T."/>
            <person name="Sisk P."/>
            <person name="Sykes S."/>
            <person name="Wortman J."/>
            <person name="Nusbaum C."/>
            <person name="Birren B."/>
        </authorList>
    </citation>
    <scope>NUCLEOTIDE SEQUENCE [LARGE SCALE GENOMIC DNA]</scope>
    <source>
        <strain evidence="3">PRA339</strain>
    </source>
</reference>
<keyword evidence="1" id="KW-1133">Transmembrane helix</keyword>
<evidence type="ECO:0000313" key="3">
    <source>
        <dbReference type="Proteomes" id="UP000030655"/>
    </source>
</evidence>
<accession>A0A059EWB9</accession>
<dbReference type="EMBL" id="KK365418">
    <property type="protein sequence ID" value="KCZ79034.1"/>
    <property type="molecule type" value="Genomic_DNA"/>
</dbReference>
<feature type="transmembrane region" description="Helical" evidence="1">
    <location>
        <begin position="12"/>
        <end position="30"/>
    </location>
</feature>
<feature type="transmembrane region" description="Helical" evidence="1">
    <location>
        <begin position="36"/>
        <end position="69"/>
    </location>
</feature>
<keyword evidence="1" id="KW-0812">Transmembrane</keyword>
<gene>
    <name evidence="2" type="ORF">H312_03581</name>
</gene>